<keyword evidence="3" id="KW-1185">Reference proteome</keyword>
<name>A0A2T0BN32_9CLOT</name>
<dbReference type="Proteomes" id="UP000237798">
    <property type="component" value="Unassembled WGS sequence"/>
</dbReference>
<dbReference type="EMBL" id="PVXP01000020">
    <property type="protein sequence ID" value="PRR85277.1"/>
    <property type="molecule type" value="Genomic_DNA"/>
</dbReference>
<proteinExistence type="predicted"/>
<evidence type="ECO:0000313" key="2">
    <source>
        <dbReference type="EMBL" id="PRR85277.1"/>
    </source>
</evidence>
<dbReference type="Gene3D" id="1.10.3480.10">
    <property type="entry name" value="TorD-like"/>
    <property type="match status" value="1"/>
</dbReference>
<dbReference type="AlphaFoldDB" id="A0A2T0BN32"/>
<dbReference type="RefSeq" id="WP_106009345.1">
    <property type="nucleotide sequence ID" value="NZ_JALCPJ010000016.1"/>
</dbReference>
<dbReference type="PANTHER" id="PTHR34227:SF1">
    <property type="entry name" value="DIMETHYL SULFOXIDE REDUCTASE CHAPERONE-RELATED"/>
    <property type="match status" value="1"/>
</dbReference>
<dbReference type="PANTHER" id="PTHR34227">
    <property type="entry name" value="CHAPERONE PROTEIN YCDY"/>
    <property type="match status" value="1"/>
</dbReference>
<sequence>MDNIKLWFRERKAVYSTLALFYGGNLKTGLNILENTDLLEKLTKWKSNLAVPRGAEMISSEINRNNLNSKYREELWEDYYRLFLGPGRILAASWESVYENKDRLIFGKSELSVRRFYHEFGLEVNPKEAADHLHFELSFMARLCDFGLRGDLQNITRILEAMEKFLKDHLCRWISTWKDSVKLHAETGFWVEFSNMTEGWLMGNLQEIEKLKR</sequence>
<dbReference type="OrthoDB" id="9795302at2"/>
<reference evidence="2 3" key="1">
    <citation type="submission" date="2018-03" db="EMBL/GenBank/DDBJ databases">
        <title>Genome sequence of Clostridium luticellarii DSM 29923.</title>
        <authorList>
            <person name="Poehlein A."/>
            <person name="Daniel R."/>
        </authorList>
    </citation>
    <scope>NUCLEOTIDE SEQUENCE [LARGE SCALE GENOMIC DNA]</scope>
    <source>
        <strain evidence="2 3">DSM 29923</strain>
    </source>
</reference>
<dbReference type="InterPro" id="IPR020945">
    <property type="entry name" value="DMSO/NO3_reduct_chaperone"/>
</dbReference>
<evidence type="ECO:0000256" key="1">
    <source>
        <dbReference type="ARBA" id="ARBA00023186"/>
    </source>
</evidence>
<keyword evidence="1" id="KW-0143">Chaperone</keyword>
<comment type="caution">
    <text evidence="2">The sequence shown here is derived from an EMBL/GenBank/DDBJ whole genome shotgun (WGS) entry which is preliminary data.</text>
</comment>
<protein>
    <submittedName>
        <fullName evidence="2">Chaperone protein TorD</fullName>
    </submittedName>
</protein>
<dbReference type="Pfam" id="PF02613">
    <property type="entry name" value="Nitrate_red_del"/>
    <property type="match status" value="1"/>
</dbReference>
<gene>
    <name evidence="2" type="ORF">CLLU_17460</name>
</gene>
<organism evidence="2 3">
    <name type="scientific">Clostridium luticellarii</name>
    <dbReference type="NCBI Taxonomy" id="1691940"/>
    <lineage>
        <taxon>Bacteria</taxon>
        <taxon>Bacillati</taxon>
        <taxon>Bacillota</taxon>
        <taxon>Clostridia</taxon>
        <taxon>Eubacteriales</taxon>
        <taxon>Clostridiaceae</taxon>
        <taxon>Clostridium</taxon>
    </lineage>
</organism>
<dbReference type="InterPro" id="IPR050289">
    <property type="entry name" value="TorD/DmsD_chaperones"/>
</dbReference>
<dbReference type="SUPFAM" id="SSF89155">
    <property type="entry name" value="TorD-like"/>
    <property type="match status" value="1"/>
</dbReference>
<evidence type="ECO:0000313" key="3">
    <source>
        <dbReference type="Proteomes" id="UP000237798"/>
    </source>
</evidence>
<accession>A0A2T0BN32</accession>
<dbReference type="InterPro" id="IPR036411">
    <property type="entry name" value="TorD-like_sf"/>
</dbReference>